<keyword evidence="1" id="KW-0812">Transmembrane</keyword>
<dbReference type="InterPro" id="IPR025489">
    <property type="entry name" value="DUF4381"/>
</dbReference>
<keyword evidence="1" id="KW-1133">Transmembrane helix</keyword>
<keyword evidence="1" id="KW-0472">Membrane</keyword>
<organism evidence="2 3">
    <name type="scientific">Silvimonas terrae</name>
    <dbReference type="NCBI Taxonomy" id="300266"/>
    <lineage>
        <taxon>Bacteria</taxon>
        <taxon>Pseudomonadati</taxon>
        <taxon>Pseudomonadota</taxon>
        <taxon>Betaproteobacteria</taxon>
        <taxon>Neisseriales</taxon>
        <taxon>Chitinibacteraceae</taxon>
        <taxon>Silvimonas</taxon>
    </lineage>
</organism>
<evidence type="ECO:0000313" key="3">
    <source>
        <dbReference type="Proteomes" id="UP000543030"/>
    </source>
</evidence>
<name>A0A840RBK7_9NEIS</name>
<evidence type="ECO:0008006" key="4">
    <source>
        <dbReference type="Google" id="ProtNLM"/>
    </source>
</evidence>
<proteinExistence type="predicted"/>
<gene>
    <name evidence="2" type="ORF">HNQ50_001457</name>
</gene>
<feature type="transmembrane region" description="Helical" evidence="1">
    <location>
        <begin position="24"/>
        <end position="45"/>
    </location>
</feature>
<accession>A0A840RBK7</accession>
<protein>
    <recommendedName>
        <fullName evidence="4">DUF4381 domain-containing protein</fullName>
    </recommendedName>
</protein>
<dbReference type="Pfam" id="PF14316">
    <property type="entry name" value="DUF4381"/>
    <property type="match status" value="1"/>
</dbReference>
<dbReference type="EMBL" id="JACHHN010000002">
    <property type="protein sequence ID" value="MBB5190735.1"/>
    <property type="molecule type" value="Genomic_DNA"/>
</dbReference>
<dbReference type="RefSeq" id="WP_184099005.1">
    <property type="nucleotide sequence ID" value="NZ_JACHHN010000002.1"/>
</dbReference>
<dbReference type="AlphaFoldDB" id="A0A840RBK7"/>
<evidence type="ECO:0000313" key="2">
    <source>
        <dbReference type="EMBL" id="MBB5190735.1"/>
    </source>
</evidence>
<sequence>MSDPLAALQEIPPPPPVAWTPQTWGWAVLCVFMVALLLWVIWRLWQHHKAQAWRRAALAELAAIETALHANPQQMTAVRALPALVKRVALMIAPRDQVAQLSGPQWLQWLDNTWHDNAFSSGPGKLLPALAWQQHPPAETAELINLLRRWIAHVPA</sequence>
<evidence type="ECO:0000256" key="1">
    <source>
        <dbReference type="SAM" id="Phobius"/>
    </source>
</evidence>
<comment type="caution">
    <text evidence="2">The sequence shown here is derived from an EMBL/GenBank/DDBJ whole genome shotgun (WGS) entry which is preliminary data.</text>
</comment>
<dbReference type="Proteomes" id="UP000543030">
    <property type="component" value="Unassembled WGS sequence"/>
</dbReference>
<keyword evidence="3" id="KW-1185">Reference proteome</keyword>
<reference evidence="2 3" key="1">
    <citation type="submission" date="2020-08" db="EMBL/GenBank/DDBJ databases">
        <title>Genomic Encyclopedia of Type Strains, Phase IV (KMG-IV): sequencing the most valuable type-strain genomes for metagenomic binning, comparative biology and taxonomic classification.</title>
        <authorList>
            <person name="Goeker M."/>
        </authorList>
    </citation>
    <scope>NUCLEOTIDE SEQUENCE [LARGE SCALE GENOMIC DNA]</scope>
    <source>
        <strain evidence="2 3">DSM 18233</strain>
    </source>
</reference>